<dbReference type="EMBL" id="QHKO01000009">
    <property type="protein sequence ID" value="RAL20626.1"/>
    <property type="molecule type" value="Genomic_DNA"/>
</dbReference>
<protein>
    <recommendedName>
        <fullName evidence="4">Cytochrome oxidase subunit I profile domain-containing protein</fullName>
    </recommendedName>
</protein>
<dbReference type="Proteomes" id="UP000249169">
    <property type="component" value="Unassembled WGS sequence"/>
</dbReference>
<reference evidence="2 3" key="1">
    <citation type="submission" date="2018-05" db="EMBL/GenBank/DDBJ databases">
        <title>Lujinxingia marina gen. nov. sp. nov., a new facultative anaerobic member of the class Deltaproteobacteria, and proposal of Lujinxingaceae fam. nov.</title>
        <authorList>
            <person name="Li C.-M."/>
        </authorList>
    </citation>
    <scope>NUCLEOTIDE SEQUENCE [LARGE SCALE GENOMIC DNA]</scope>
    <source>
        <strain evidence="2 3">B210</strain>
    </source>
</reference>
<feature type="transmembrane region" description="Helical" evidence="1">
    <location>
        <begin position="206"/>
        <end position="226"/>
    </location>
</feature>
<comment type="caution">
    <text evidence="2">The sequence shown here is derived from an EMBL/GenBank/DDBJ whole genome shotgun (WGS) entry which is preliminary data.</text>
</comment>
<feature type="transmembrane region" description="Helical" evidence="1">
    <location>
        <begin position="23"/>
        <end position="45"/>
    </location>
</feature>
<evidence type="ECO:0000313" key="2">
    <source>
        <dbReference type="EMBL" id="RAL20626.1"/>
    </source>
</evidence>
<evidence type="ECO:0000256" key="1">
    <source>
        <dbReference type="SAM" id="Phobius"/>
    </source>
</evidence>
<keyword evidence="1" id="KW-0812">Transmembrane</keyword>
<dbReference type="RefSeq" id="WP_111730992.1">
    <property type="nucleotide sequence ID" value="NZ_QHKO01000009.1"/>
</dbReference>
<sequence>MDSASPQNPPVLPPDQLRAARRLFIASAWAFVLAAALGALFRFGIVRADFGPLQAGDLRHAHSHLMLMGWATPALIALITARAPALGLQLPLRATLATGWGAWALALLSTPAFALYGYRAAAIGEAKIPIAAALSGLAMGVWYVFAALVWRALWRARAAGTGHPALRIFSVATLALVVSSAGAWALAAQMITGRGTVLSQQLAVHFFVDLFGIGWLLGGALALLRAELPATPRPFERGALGLLAAGAPLLFLAGMPPAALPPLVRVIGHLAAALSAAGLIALAAPMGRPLPPVLRSPLALLLLSATMLAALASPPVAAWGQVNGLRLLFLHVAFAGALTLTLITLATRRGLAPAASPRLWGQAMAALLLTLVPLTGAWPSFIPGGWETRAALAGALIALALSAGATFHATFLARSPRPSRGPA</sequence>
<gene>
    <name evidence="2" type="ORF">DL240_16475</name>
</gene>
<organism evidence="2 3">
    <name type="scientific">Lujinxingia litoralis</name>
    <dbReference type="NCBI Taxonomy" id="2211119"/>
    <lineage>
        <taxon>Bacteria</taxon>
        <taxon>Deltaproteobacteria</taxon>
        <taxon>Bradymonadales</taxon>
        <taxon>Lujinxingiaceae</taxon>
        <taxon>Lujinxingia</taxon>
    </lineage>
</organism>
<feature type="transmembrane region" description="Helical" evidence="1">
    <location>
        <begin position="266"/>
        <end position="286"/>
    </location>
</feature>
<feature type="transmembrane region" description="Helical" evidence="1">
    <location>
        <begin position="390"/>
        <end position="413"/>
    </location>
</feature>
<feature type="transmembrane region" description="Helical" evidence="1">
    <location>
        <begin position="130"/>
        <end position="153"/>
    </location>
</feature>
<proteinExistence type="predicted"/>
<keyword evidence="3" id="KW-1185">Reference proteome</keyword>
<feature type="transmembrane region" description="Helical" evidence="1">
    <location>
        <begin position="328"/>
        <end position="347"/>
    </location>
</feature>
<dbReference type="AlphaFoldDB" id="A0A328C3W9"/>
<accession>A0A328C3W9</accession>
<keyword evidence="1" id="KW-1133">Transmembrane helix</keyword>
<feature type="transmembrane region" description="Helical" evidence="1">
    <location>
        <begin position="359"/>
        <end position="378"/>
    </location>
</feature>
<feature type="transmembrane region" description="Helical" evidence="1">
    <location>
        <begin position="65"/>
        <end position="88"/>
    </location>
</feature>
<name>A0A328C3W9_9DELT</name>
<dbReference type="OrthoDB" id="2827525at2"/>
<feature type="transmembrane region" description="Helical" evidence="1">
    <location>
        <begin position="238"/>
        <end position="260"/>
    </location>
</feature>
<evidence type="ECO:0000313" key="3">
    <source>
        <dbReference type="Proteomes" id="UP000249169"/>
    </source>
</evidence>
<feature type="transmembrane region" description="Helical" evidence="1">
    <location>
        <begin position="165"/>
        <end position="186"/>
    </location>
</feature>
<feature type="transmembrane region" description="Helical" evidence="1">
    <location>
        <begin position="100"/>
        <end position="118"/>
    </location>
</feature>
<feature type="transmembrane region" description="Helical" evidence="1">
    <location>
        <begin position="298"/>
        <end position="322"/>
    </location>
</feature>
<evidence type="ECO:0008006" key="4">
    <source>
        <dbReference type="Google" id="ProtNLM"/>
    </source>
</evidence>
<keyword evidence="1" id="KW-0472">Membrane</keyword>